<protein>
    <submittedName>
        <fullName evidence="1">Uncharacterized protein</fullName>
    </submittedName>
</protein>
<comment type="caution">
    <text evidence="1">The sequence shown here is derived from an EMBL/GenBank/DDBJ whole genome shotgun (WGS) entry which is preliminary data.</text>
</comment>
<accession>A0AAE0ZRR0</accession>
<dbReference type="Proteomes" id="UP001283361">
    <property type="component" value="Unassembled WGS sequence"/>
</dbReference>
<name>A0AAE0ZRR0_9GAST</name>
<reference evidence="1" key="1">
    <citation type="journal article" date="2023" name="G3 (Bethesda)">
        <title>A reference genome for the long-term kleptoplast-retaining sea slug Elysia crispata morphotype clarki.</title>
        <authorList>
            <person name="Eastman K.E."/>
            <person name="Pendleton A.L."/>
            <person name="Shaikh M.A."/>
            <person name="Suttiyut T."/>
            <person name="Ogas R."/>
            <person name="Tomko P."/>
            <person name="Gavelis G."/>
            <person name="Widhalm J.R."/>
            <person name="Wisecaver J.H."/>
        </authorList>
    </citation>
    <scope>NUCLEOTIDE SEQUENCE</scope>
    <source>
        <strain evidence="1">ECLA1</strain>
    </source>
</reference>
<sequence length="129" mass="14482">MVTVGELKWVVTRNSEVLSSPMVLEDYSCEYDTPTCHGCSGAPVINLRLREREPQIPFMEMNGFVHSGSKVRFGSRVNHSTLSNSYTTITPGGIEVSKAPYKIVHMVKTEHYDSSQVKDKHDSPIYVPH</sequence>
<keyword evidence="2" id="KW-1185">Reference proteome</keyword>
<organism evidence="1 2">
    <name type="scientific">Elysia crispata</name>
    <name type="common">lettuce slug</name>
    <dbReference type="NCBI Taxonomy" id="231223"/>
    <lineage>
        <taxon>Eukaryota</taxon>
        <taxon>Metazoa</taxon>
        <taxon>Spiralia</taxon>
        <taxon>Lophotrochozoa</taxon>
        <taxon>Mollusca</taxon>
        <taxon>Gastropoda</taxon>
        <taxon>Heterobranchia</taxon>
        <taxon>Euthyneura</taxon>
        <taxon>Panpulmonata</taxon>
        <taxon>Sacoglossa</taxon>
        <taxon>Placobranchoidea</taxon>
        <taxon>Plakobranchidae</taxon>
        <taxon>Elysia</taxon>
    </lineage>
</organism>
<dbReference type="AlphaFoldDB" id="A0AAE0ZRR0"/>
<evidence type="ECO:0000313" key="1">
    <source>
        <dbReference type="EMBL" id="KAK3774235.1"/>
    </source>
</evidence>
<gene>
    <name evidence="1" type="ORF">RRG08_050742</name>
</gene>
<evidence type="ECO:0000313" key="2">
    <source>
        <dbReference type="Proteomes" id="UP001283361"/>
    </source>
</evidence>
<dbReference type="EMBL" id="JAWDGP010003448">
    <property type="protein sequence ID" value="KAK3774235.1"/>
    <property type="molecule type" value="Genomic_DNA"/>
</dbReference>
<proteinExistence type="predicted"/>